<evidence type="ECO:0000313" key="4">
    <source>
        <dbReference type="Proteomes" id="UP000640335"/>
    </source>
</evidence>
<protein>
    <submittedName>
        <fullName evidence="3">GGDEF domain-containing protein</fullName>
    </submittedName>
</protein>
<evidence type="ECO:0000259" key="2">
    <source>
        <dbReference type="PROSITE" id="PS50887"/>
    </source>
</evidence>
<dbReference type="InterPro" id="IPR043128">
    <property type="entry name" value="Rev_trsase/Diguanyl_cyclase"/>
</dbReference>
<keyword evidence="1" id="KW-0472">Membrane</keyword>
<dbReference type="InterPro" id="IPR000160">
    <property type="entry name" value="GGDEF_dom"/>
</dbReference>
<dbReference type="RefSeq" id="WP_191750713.1">
    <property type="nucleotide sequence ID" value="NZ_JACSQZ010000052.1"/>
</dbReference>
<feature type="transmembrane region" description="Helical" evidence="1">
    <location>
        <begin position="287"/>
        <end position="309"/>
    </location>
</feature>
<evidence type="ECO:0000313" key="3">
    <source>
        <dbReference type="EMBL" id="MBD7915963.1"/>
    </source>
</evidence>
<keyword evidence="4" id="KW-1185">Reference proteome</keyword>
<dbReference type="NCBIfam" id="TIGR00254">
    <property type="entry name" value="GGDEF"/>
    <property type="match status" value="1"/>
</dbReference>
<accession>A0ABR8Q6A3</accession>
<evidence type="ECO:0000256" key="1">
    <source>
        <dbReference type="SAM" id="Phobius"/>
    </source>
</evidence>
<proteinExistence type="predicted"/>
<sequence length="630" mass="73957">MEKIILKKIVLIIISIFTIGFLISSAIILYMRSNSVEKDLLEMISQIEISNEQIQVNLEDNLKLFKEDYLNRTYAIDYILSNNKENLNKEALNEIKDLMKVDEIHVVDNNGIVVFSSEEESIGIDLLKSKEGYSFWNLIKNNDENENIVQLNATKILDGTEKIYIGVKSSLEEYSIVQIALDKEVLDDWLREYSLKYVIDNTPTVYEKAIFLVNKETGVLESITKNNEQEINIKNVNSNEEFVNKLYSLTDGEIVKINDKYRYVKTKILNDYIIGSYVDIDRVYKVIVLQILFFTLILIIVLGSMIYIFKNSIKKYILKDIDNIRETIRKLMDGDYLVEFSTKYDTELKDITHILNDWKASYKYKSERMSRLMSTINSQSAIFECLYVINRNFFSDNIKEILGIDDENWREISKTPKSFEKYIRSIENNNGIVNINNRFLKIISFKREDEFYGMIIDKTDDEEFKNKIKKDSETDVLTNLLNRSGLENRVKNIFEDDNENGILIIFDLDNFKLVNDDLGHPVGDEVLKIFSRCLEECFRKNDIISRIGGDEFIVFINNNIEINNLTNKLNYLLNNIRKELKLYYEKYKLSTSIGVAYRSDEFNTYDKLYKEADKALYEAKRLGKNRFYIM</sequence>
<dbReference type="PANTHER" id="PTHR45138:SF9">
    <property type="entry name" value="DIGUANYLATE CYCLASE DGCM-RELATED"/>
    <property type="match status" value="1"/>
</dbReference>
<organism evidence="3 4">
    <name type="scientific">Clostridium gallinarum</name>
    <dbReference type="NCBI Taxonomy" id="2762246"/>
    <lineage>
        <taxon>Bacteria</taxon>
        <taxon>Bacillati</taxon>
        <taxon>Bacillota</taxon>
        <taxon>Clostridia</taxon>
        <taxon>Eubacteriales</taxon>
        <taxon>Clostridiaceae</taxon>
        <taxon>Clostridium</taxon>
    </lineage>
</organism>
<dbReference type="Gene3D" id="3.30.70.270">
    <property type="match status" value="1"/>
</dbReference>
<dbReference type="Pfam" id="PF00990">
    <property type="entry name" value="GGDEF"/>
    <property type="match status" value="1"/>
</dbReference>
<keyword evidence="1" id="KW-1133">Transmembrane helix</keyword>
<feature type="transmembrane region" description="Helical" evidence="1">
    <location>
        <begin position="9"/>
        <end position="31"/>
    </location>
</feature>
<dbReference type="SMART" id="SM00267">
    <property type="entry name" value="GGDEF"/>
    <property type="match status" value="1"/>
</dbReference>
<dbReference type="InterPro" id="IPR050469">
    <property type="entry name" value="Diguanylate_Cyclase"/>
</dbReference>
<dbReference type="PANTHER" id="PTHR45138">
    <property type="entry name" value="REGULATORY COMPONENTS OF SENSORY TRANSDUCTION SYSTEM"/>
    <property type="match status" value="1"/>
</dbReference>
<dbReference type="Proteomes" id="UP000640335">
    <property type="component" value="Unassembled WGS sequence"/>
</dbReference>
<reference evidence="3 4" key="1">
    <citation type="submission" date="2020-08" db="EMBL/GenBank/DDBJ databases">
        <title>A Genomic Blueprint of the Chicken Gut Microbiome.</title>
        <authorList>
            <person name="Gilroy R."/>
            <person name="Ravi A."/>
            <person name="Getino M."/>
            <person name="Pursley I."/>
            <person name="Horton D.L."/>
            <person name="Alikhan N.-F."/>
            <person name="Baker D."/>
            <person name="Gharbi K."/>
            <person name="Hall N."/>
            <person name="Watson M."/>
            <person name="Adriaenssens E.M."/>
            <person name="Foster-Nyarko E."/>
            <person name="Jarju S."/>
            <person name="Secka A."/>
            <person name="Antonio M."/>
            <person name="Oren A."/>
            <person name="Chaudhuri R."/>
            <person name="La Ragione R.M."/>
            <person name="Hildebrand F."/>
            <person name="Pallen M.J."/>
        </authorList>
    </citation>
    <scope>NUCLEOTIDE SEQUENCE [LARGE SCALE GENOMIC DNA]</scope>
    <source>
        <strain evidence="3 4">Sa3CUN1</strain>
    </source>
</reference>
<dbReference type="CDD" id="cd01949">
    <property type="entry name" value="GGDEF"/>
    <property type="match status" value="1"/>
</dbReference>
<feature type="domain" description="GGDEF" evidence="2">
    <location>
        <begin position="499"/>
        <end position="630"/>
    </location>
</feature>
<dbReference type="SUPFAM" id="SSF55073">
    <property type="entry name" value="Nucleotide cyclase"/>
    <property type="match status" value="1"/>
</dbReference>
<dbReference type="PROSITE" id="PS50887">
    <property type="entry name" value="GGDEF"/>
    <property type="match status" value="1"/>
</dbReference>
<keyword evidence="1" id="KW-0812">Transmembrane</keyword>
<name>A0ABR8Q6A3_9CLOT</name>
<gene>
    <name evidence="3" type="ORF">H9660_12480</name>
</gene>
<dbReference type="EMBL" id="JACSQZ010000052">
    <property type="protein sequence ID" value="MBD7915963.1"/>
    <property type="molecule type" value="Genomic_DNA"/>
</dbReference>
<dbReference type="InterPro" id="IPR029787">
    <property type="entry name" value="Nucleotide_cyclase"/>
</dbReference>
<comment type="caution">
    <text evidence="3">The sequence shown here is derived from an EMBL/GenBank/DDBJ whole genome shotgun (WGS) entry which is preliminary data.</text>
</comment>